<dbReference type="InterPro" id="IPR053977">
    <property type="entry name" value="Rv2466c-like"/>
</dbReference>
<comment type="caution">
    <text evidence="1">The sequence shown here is derived from an EMBL/GenBank/DDBJ whole genome shotgun (WGS) entry which is preliminary data.</text>
</comment>
<dbReference type="CDD" id="cd02972">
    <property type="entry name" value="DsbA_family"/>
    <property type="match status" value="1"/>
</dbReference>
<protein>
    <submittedName>
        <fullName evidence="1">DsbA family protein</fullName>
    </submittedName>
</protein>
<evidence type="ECO:0000313" key="1">
    <source>
        <dbReference type="EMBL" id="MFC7600014.1"/>
    </source>
</evidence>
<reference evidence="2" key="1">
    <citation type="journal article" date="2019" name="Int. J. Syst. Evol. Microbiol.">
        <title>The Global Catalogue of Microorganisms (GCM) 10K type strain sequencing project: providing services to taxonomists for standard genome sequencing and annotation.</title>
        <authorList>
            <consortium name="The Broad Institute Genomics Platform"/>
            <consortium name="The Broad Institute Genome Sequencing Center for Infectious Disease"/>
            <person name="Wu L."/>
            <person name="Ma J."/>
        </authorList>
    </citation>
    <scope>NUCLEOTIDE SEQUENCE [LARGE SCALE GENOMIC DNA]</scope>
    <source>
        <strain evidence="2">JCM 10083</strain>
    </source>
</reference>
<dbReference type="RefSeq" id="WP_343977253.1">
    <property type="nucleotide sequence ID" value="NZ_BAAAGK010000149.1"/>
</dbReference>
<keyword evidence="2" id="KW-1185">Reference proteome</keyword>
<dbReference type="SUPFAM" id="SSF52833">
    <property type="entry name" value="Thioredoxin-like"/>
    <property type="match status" value="1"/>
</dbReference>
<sequence>MSEDLVDFWFDPGCPWAWITSRWIVEVGKVRPITVNWREMSLAVLNEGQEMSEEYREIVELGRGTIRVFAAAREAAGNVAVGDLYTALGTRYHGAGGLFQRSREGGLTDWRAAMEGLAPVIAAALADAGLPAGLLAARTDPGWDDAIHASHALVPAGKQNQSLIGVPTISVNGHAGQFGPVISEIPVGERAGRLWDAFRVLATEEAFFELKRVTDRADPRTFPEAP</sequence>
<dbReference type="EMBL" id="JBHTEE010000001">
    <property type="protein sequence ID" value="MFC7600014.1"/>
    <property type="molecule type" value="Genomic_DNA"/>
</dbReference>
<dbReference type="Gene3D" id="3.40.30.10">
    <property type="entry name" value="Glutaredoxin"/>
    <property type="match status" value="1"/>
</dbReference>
<dbReference type="InterPro" id="IPR036249">
    <property type="entry name" value="Thioredoxin-like_sf"/>
</dbReference>
<organism evidence="1 2">
    <name type="scientific">Streptosporangium amethystogenes subsp. fukuiense</name>
    <dbReference type="NCBI Taxonomy" id="698418"/>
    <lineage>
        <taxon>Bacteria</taxon>
        <taxon>Bacillati</taxon>
        <taxon>Actinomycetota</taxon>
        <taxon>Actinomycetes</taxon>
        <taxon>Streptosporangiales</taxon>
        <taxon>Streptosporangiaceae</taxon>
        <taxon>Streptosporangium</taxon>
    </lineage>
</organism>
<evidence type="ECO:0000313" key="2">
    <source>
        <dbReference type="Proteomes" id="UP001596514"/>
    </source>
</evidence>
<dbReference type="Proteomes" id="UP001596514">
    <property type="component" value="Unassembled WGS sequence"/>
</dbReference>
<dbReference type="Pfam" id="PF22234">
    <property type="entry name" value="Rv2466c-like"/>
    <property type="match status" value="1"/>
</dbReference>
<proteinExistence type="predicted"/>
<name>A0ABW2SUT8_9ACTN</name>
<gene>
    <name evidence="1" type="ORF">ACFQVD_07830</name>
</gene>
<accession>A0ABW2SUT8</accession>